<dbReference type="InterPro" id="IPR030374">
    <property type="entry name" value="PABS"/>
</dbReference>
<evidence type="ECO:0000256" key="4">
    <source>
        <dbReference type="PROSITE-ProRule" id="PRU00354"/>
    </source>
</evidence>
<dbReference type="Gene3D" id="3.40.50.150">
    <property type="entry name" value="Vaccinia Virus protein VP39"/>
    <property type="match status" value="1"/>
</dbReference>
<evidence type="ECO:0000259" key="5">
    <source>
        <dbReference type="PROSITE" id="PS51006"/>
    </source>
</evidence>
<reference evidence="6 7" key="1">
    <citation type="journal article" date="2013" name="Genome Announc.">
        <title>Complete genome sequence of Myxococcus stipitatus strain DSM 14675, a fruiting myxobacterium.</title>
        <authorList>
            <person name="Huntley S."/>
            <person name="Kneip S."/>
            <person name="Treuner-Lange A."/>
            <person name="Sogaard-Andersen L."/>
        </authorList>
    </citation>
    <scope>NUCLEOTIDE SEQUENCE [LARGE SCALE GENOMIC DNA]</scope>
    <source>
        <strain evidence="7">DSM 14675 / JCM 12634 / Mx s8</strain>
    </source>
</reference>
<dbReference type="HOGENOM" id="CLU_060070_2_0_7"/>
<evidence type="ECO:0000313" key="7">
    <source>
        <dbReference type="Proteomes" id="UP000011131"/>
    </source>
</evidence>
<organism evidence="6 7">
    <name type="scientific">Myxococcus stipitatus (strain DSM 14675 / JCM 12634 / Mx s8)</name>
    <dbReference type="NCBI Taxonomy" id="1278073"/>
    <lineage>
        <taxon>Bacteria</taxon>
        <taxon>Pseudomonadati</taxon>
        <taxon>Myxococcota</taxon>
        <taxon>Myxococcia</taxon>
        <taxon>Myxococcales</taxon>
        <taxon>Cystobacterineae</taxon>
        <taxon>Myxococcaceae</taxon>
        <taxon>Myxococcus</taxon>
    </lineage>
</organism>
<dbReference type="Proteomes" id="UP000011131">
    <property type="component" value="Chromosome"/>
</dbReference>
<dbReference type="OrthoDB" id="5504944at2"/>
<dbReference type="PROSITE" id="PS51006">
    <property type="entry name" value="PABS_2"/>
    <property type="match status" value="1"/>
</dbReference>
<keyword evidence="2 4" id="KW-0808">Transferase</keyword>
<dbReference type="STRING" id="1278073.MYSTI_02772"/>
<gene>
    <name evidence="6" type="ordered locus">MYSTI_02772</name>
</gene>
<dbReference type="PANTHER" id="PTHR43317:SF1">
    <property type="entry name" value="THERMOSPERMINE SYNTHASE ACAULIS5"/>
    <property type="match status" value="1"/>
</dbReference>
<dbReference type="CDD" id="cd02440">
    <property type="entry name" value="AdoMet_MTases"/>
    <property type="match status" value="1"/>
</dbReference>
<proteinExistence type="inferred from homology"/>
<dbReference type="RefSeq" id="WP_015348349.1">
    <property type="nucleotide sequence ID" value="NC_020126.1"/>
</dbReference>
<keyword evidence="7" id="KW-1185">Reference proteome</keyword>
<dbReference type="KEGG" id="msd:MYSTI_02772"/>
<dbReference type="SUPFAM" id="SSF53335">
    <property type="entry name" value="S-adenosyl-L-methionine-dependent methyltransferases"/>
    <property type="match status" value="1"/>
</dbReference>
<dbReference type="Pfam" id="PF01564">
    <property type="entry name" value="Spermine_synth"/>
    <property type="match status" value="1"/>
</dbReference>
<evidence type="ECO:0000256" key="2">
    <source>
        <dbReference type="ARBA" id="ARBA00022679"/>
    </source>
</evidence>
<dbReference type="GO" id="GO:0006596">
    <property type="term" value="P:polyamine biosynthetic process"/>
    <property type="evidence" value="ECO:0007669"/>
    <property type="project" value="UniProtKB-UniRule"/>
</dbReference>
<dbReference type="NCBIfam" id="NF037959">
    <property type="entry name" value="MFS_SpdSyn"/>
    <property type="match status" value="1"/>
</dbReference>
<evidence type="ECO:0000313" key="6">
    <source>
        <dbReference type="EMBL" id="AGC44088.1"/>
    </source>
</evidence>
<dbReference type="AlphaFoldDB" id="L7U7K9"/>
<dbReference type="eggNOG" id="COG0421">
    <property type="taxonomic scope" value="Bacteria"/>
</dbReference>
<dbReference type="InterPro" id="IPR029063">
    <property type="entry name" value="SAM-dependent_MTases_sf"/>
</dbReference>
<evidence type="ECO:0000256" key="3">
    <source>
        <dbReference type="ARBA" id="ARBA00023115"/>
    </source>
</evidence>
<protein>
    <recommendedName>
        <fullName evidence="5">PABS domain-containing protein</fullName>
    </recommendedName>
</protein>
<dbReference type="PANTHER" id="PTHR43317">
    <property type="entry name" value="THERMOSPERMINE SYNTHASE ACAULIS5"/>
    <property type="match status" value="1"/>
</dbReference>
<comment type="similarity">
    <text evidence="1">Belongs to the spermidine/spermine synthase family.</text>
</comment>
<dbReference type="PATRIC" id="fig|1278073.3.peg.2822"/>
<evidence type="ECO:0000256" key="1">
    <source>
        <dbReference type="ARBA" id="ARBA00007867"/>
    </source>
</evidence>
<feature type="active site" description="Proton acceptor" evidence="4">
    <location>
        <position position="174"/>
    </location>
</feature>
<keyword evidence="3 4" id="KW-0620">Polyamine biosynthesis</keyword>
<dbReference type="EMBL" id="CP004025">
    <property type="protein sequence ID" value="AGC44088.1"/>
    <property type="molecule type" value="Genomic_DNA"/>
</dbReference>
<dbReference type="GO" id="GO:0016740">
    <property type="term" value="F:transferase activity"/>
    <property type="evidence" value="ECO:0007669"/>
    <property type="project" value="UniProtKB-UniRule"/>
</dbReference>
<feature type="domain" description="PABS" evidence="5">
    <location>
        <begin position="98"/>
        <end position="258"/>
    </location>
</feature>
<name>L7U7K9_MYXSD</name>
<accession>L7U7K9</accession>
<sequence>MLSRQGASLGISLDGGRRARSRRFLARVFRWLSQPRAVLYVGKPGAYRCIVSEDRGGRRYLQFGRDSAFQSVVRPGYPTRLELEYTQGMIAGVAFVNEPQRILMVGVGGGALPMFLRTAFPSAHIDAVDCDAEVLDVARRYLGFREDPRLHAHLEDGRRFIETPGPAYDVILLDAFGPRGAPRALSTWEFLRAVRARLVPGGVAVSNVHRAPNPLYPEMFQTWRASFEQLHAFDARTTANRIVVGLASTEKVPRSVLKARLSRLARAAGFNARALLSCRFEDREVRRTALAGRSLPLETALRDSTP</sequence>